<dbReference type="OrthoDB" id="4326943at2"/>
<dbReference type="Gene3D" id="1.10.150.130">
    <property type="match status" value="1"/>
</dbReference>
<feature type="compositionally biased region" description="Basic and acidic residues" evidence="1">
    <location>
        <begin position="66"/>
        <end position="80"/>
    </location>
</feature>
<gene>
    <name evidence="2" type="ORF">B8W67_19140</name>
</gene>
<organism evidence="2 3">
    <name type="scientific">Mycolicibacillus koreensis</name>
    <dbReference type="NCBI Taxonomy" id="1069220"/>
    <lineage>
        <taxon>Bacteria</taxon>
        <taxon>Bacillati</taxon>
        <taxon>Actinomycetota</taxon>
        <taxon>Actinomycetes</taxon>
        <taxon>Mycobacteriales</taxon>
        <taxon>Mycobacteriaceae</taxon>
        <taxon>Mycolicibacillus</taxon>
    </lineage>
</organism>
<keyword evidence="3" id="KW-1185">Reference proteome</keyword>
<feature type="region of interest" description="Disordered" evidence="1">
    <location>
        <begin position="66"/>
        <end position="90"/>
    </location>
</feature>
<evidence type="ECO:0000256" key="1">
    <source>
        <dbReference type="SAM" id="MobiDB-lite"/>
    </source>
</evidence>
<evidence type="ECO:0000313" key="3">
    <source>
        <dbReference type="Proteomes" id="UP000193577"/>
    </source>
</evidence>
<dbReference type="Proteomes" id="UP000193577">
    <property type="component" value="Unassembled WGS sequence"/>
</dbReference>
<reference evidence="2 3" key="1">
    <citation type="submission" date="2017-04" db="EMBL/GenBank/DDBJ databases">
        <title>The new phylogeny of genus Mycobacterium.</title>
        <authorList>
            <person name="Tortoli E."/>
            <person name="Trovato A."/>
            <person name="Cirillo D.M."/>
        </authorList>
    </citation>
    <scope>NUCLEOTIDE SEQUENCE [LARGE SCALE GENOMIC DNA]</scope>
    <source>
        <strain evidence="2 3">KCTC 19819</strain>
    </source>
</reference>
<evidence type="ECO:0000313" key="2">
    <source>
        <dbReference type="EMBL" id="OSC25224.1"/>
    </source>
</evidence>
<dbReference type="InterPro" id="IPR010998">
    <property type="entry name" value="Integrase_recombinase_N"/>
</dbReference>
<comment type="caution">
    <text evidence="2">The sequence shown here is derived from an EMBL/GenBank/DDBJ whole genome shotgun (WGS) entry which is preliminary data.</text>
</comment>
<dbReference type="RefSeq" id="WP_085305698.1">
    <property type="nucleotide sequence ID" value="NZ_AP022594.1"/>
</dbReference>
<protein>
    <submittedName>
        <fullName evidence="2">Uncharacterized protein</fullName>
    </submittedName>
</protein>
<proteinExistence type="predicted"/>
<accession>A0A7I7SGX8</accession>
<name>A0A7I7SGX8_9MYCO</name>
<sequence length="90" mass="9849">MDTYLDIATRLVKPGIGGVRLRELSTQRVDGYLSGCTAHKRHIRTVLMQSCSLGVRWGLLAADPVRETEPAPRPKSDKRVLHPGGRGDSA</sequence>
<dbReference type="AlphaFoldDB" id="A0A7I7SGX8"/>
<dbReference type="EMBL" id="NCXO01000071">
    <property type="protein sequence ID" value="OSC25224.1"/>
    <property type="molecule type" value="Genomic_DNA"/>
</dbReference>